<feature type="non-terminal residue" evidence="1">
    <location>
        <position position="1"/>
    </location>
</feature>
<organism evidence="1 2">
    <name type="scientific">Polyporus arcularius HHB13444</name>
    <dbReference type="NCBI Taxonomy" id="1314778"/>
    <lineage>
        <taxon>Eukaryota</taxon>
        <taxon>Fungi</taxon>
        <taxon>Dikarya</taxon>
        <taxon>Basidiomycota</taxon>
        <taxon>Agaricomycotina</taxon>
        <taxon>Agaricomycetes</taxon>
        <taxon>Polyporales</taxon>
        <taxon>Polyporaceae</taxon>
        <taxon>Polyporus</taxon>
    </lineage>
</organism>
<dbReference type="InParanoid" id="A0A5C3PE32"/>
<protein>
    <submittedName>
        <fullName evidence="1">Uncharacterized protein</fullName>
    </submittedName>
</protein>
<sequence>RLRRLTEHTCVERNEYSLGHLPASARWGEGKYSSYITVPETEEQIPNLWAIGHLTSVLYAASETEPRPRLRIQLDLLRQVDRDRVNAILNMASDDAGTINIPCLIRLPLPSRLQGFREVFDATDGYTKKANMPRLSITDVMIGDLVLVECTAIRYKQDKKTPQQRDRWVAGFQFHAISILYRRSETVAPPPCLFPDDFEGYL</sequence>
<name>A0A5C3PE32_9APHY</name>
<dbReference type="AlphaFoldDB" id="A0A5C3PE32"/>
<proteinExistence type="predicted"/>
<accession>A0A5C3PE32</accession>
<evidence type="ECO:0000313" key="2">
    <source>
        <dbReference type="Proteomes" id="UP000308197"/>
    </source>
</evidence>
<reference evidence="1 2" key="1">
    <citation type="journal article" date="2019" name="Nat. Ecol. Evol.">
        <title>Megaphylogeny resolves global patterns of mushroom evolution.</title>
        <authorList>
            <person name="Varga T."/>
            <person name="Krizsan K."/>
            <person name="Foldi C."/>
            <person name="Dima B."/>
            <person name="Sanchez-Garcia M."/>
            <person name="Sanchez-Ramirez S."/>
            <person name="Szollosi G.J."/>
            <person name="Szarkandi J.G."/>
            <person name="Papp V."/>
            <person name="Albert L."/>
            <person name="Andreopoulos W."/>
            <person name="Angelini C."/>
            <person name="Antonin V."/>
            <person name="Barry K.W."/>
            <person name="Bougher N.L."/>
            <person name="Buchanan P."/>
            <person name="Buyck B."/>
            <person name="Bense V."/>
            <person name="Catcheside P."/>
            <person name="Chovatia M."/>
            <person name="Cooper J."/>
            <person name="Damon W."/>
            <person name="Desjardin D."/>
            <person name="Finy P."/>
            <person name="Geml J."/>
            <person name="Haridas S."/>
            <person name="Hughes K."/>
            <person name="Justo A."/>
            <person name="Karasinski D."/>
            <person name="Kautmanova I."/>
            <person name="Kiss B."/>
            <person name="Kocsube S."/>
            <person name="Kotiranta H."/>
            <person name="LaButti K.M."/>
            <person name="Lechner B.E."/>
            <person name="Liimatainen K."/>
            <person name="Lipzen A."/>
            <person name="Lukacs Z."/>
            <person name="Mihaltcheva S."/>
            <person name="Morgado L.N."/>
            <person name="Niskanen T."/>
            <person name="Noordeloos M.E."/>
            <person name="Ohm R.A."/>
            <person name="Ortiz-Santana B."/>
            <person name="Ovrebo C."/>
            <person name="Racz N."/>
            <person name="Riley R."/>
            <person name="Savchenko A."/>
            <person name="Shiryaev A."/>
            <person name="Soop K."/>
            <person name="Spirin V."/>
            <person name="Szebenyi C."/>
            <person name="Tomsovsky M."/>
            <person name="Tulloss R.E."/>
            <person name="Uehling J."/>
            <person name="Grigoriev I.V."/>
            <person name="Vagvolgyi C."/>
            <person name="Papp T."/>
            <person name="Martin F.M."/>
            <person name="Miettinen O."/>
            <person name="Hibbett D.S."/>
            <person name="Nagy L.G."/>
        </authorList>
    </citation>
    <scope>NUCLEOTIDE SEQUENCE [LARGE SCALE GENOMIC DNA]</scope>
    <source>
        <strain evidence="1 2">HHB13444</strain>
    </source>
</reference>
<evidence type="ECO:0000313" key="1">
    <source>
        <dbReference type="EMBL" id="TFK84113.1"/>
    </source>
</evidence>
<gene>
    <name evidence="1" type="ORF">K466DRAFT_497233</name>
</gene>
<keyword evidence="2" id="KW-1185">Reference proteome</keyword>
<dbReference type="Proteomes" id="UP000308197">
    <property type="component" value="Unassembled WGS sequence"/>
</dbReference>
<dbReference type="EMBL" id="ML211341">
    <property type="protein sequence ID" value="TFK84113.1"/>
    <property type="molecule type" value="Genomic_DNA"/>
</dbReference>